<protein>
    <submittedName>
        <fullName evidence="2">Uncharacterized protein</fullName>
    </submittedName>
</protein>
<dbReference type="Proteomes" id="UP001215598">
    <property type="component" value="Unassembled WGS sequence"/>
</dbReference>
<organism evidence="2 3">
    <name type="scientific">Mycena metata</name>
    <dbReference type="NCBI Taxonomy" id="1033252"/>
    <lineage>
        <taxon>Eukaryota</taxon>
        <taxon>Fungi</taxon>
        <taxon>Dikarya</taxon>
        <taxon>Basidiomycota</taxon>
        <taxon>Agaricomycotina</taxon>
        <taxon>Agaricomycetes</taxon>
        <taxon>Agaricomycetidae</taxon>
        <taxon>Agaricales</taxon>
        <taxon>Marasmiineae</taxon>
        <taxon>Mycenaceae</taxon>
        <taxon>Mycena</taxon>
    </lineage>
</organism>
<name>A0AAD7H6A3_9AGAR</name>
<feature type="region of interest" description="Disordered" evidence="1">
    <location>
        <begin position="198"/>
        <end position="225"/>
    </location>
</feature>
<reference evidence="2" key="1">
    <citation type="submission" date="2023-03" db="EMBL/GenBank/DDBJ databases">
        <title>Massive genome expansion in bonnet fungi (Mycena s.s.) driven by repeated elements and novel gene families across ecological guilds.</title>
        <authorList>
            <consortium name="Lawrence Berkeley National Laboratory"/>
            <person name="Harder C.B."/>
            <person name="Miyauchi S."/>
            <person name="Viragh M."/>
            <person name="Kuo A."/>
            <person name="Thoen E."/>
            <person name="Andreopoulos B."/>
            <person name="Lu D."/>
            <person name="Skrede I."/>
            <person name="Drula E."/>
            <person name="Henrissat B."/>
            <person name="Morin E."/>
            <person name="Kohler A."/>
            <person name="Barry K."/>
            <person name="LaButti K."/>
            <person name="Morin E."/>
            <person name="Salamov A."/>
            <person name="Lipzen A."/>
            <person name="Mereny Z."/>
            <person name="Hegedus B."/>
            <person name="Baldrian P."/>
            <person name="Stursova M."/>
            <person name="Weitz H."/>
            <person name="Taylor A."/>
            <person name="Grigoriev I.V."/>
            <person name="Nagy L.G."/>
            <person name="Martin F."/>
            <person name="Kauserud H."/>
        </authorList>
    </citation>
    <scope>NUCLEOTIDE SEQUENCE</scope>
    <source>
        <strain evidence="2">CBHHK182m</strain>
    </source>
</reference>
<keyword evidence="3" id="KW-1185">Reference proteome</keyword>
<feature type="compositionally biased region" description="Basic residues" evidence="1">
    <location>
        <begin position="198"/>
        <end position="207"/>
    </location>
</feature>
<evidence type="ECO:0000313" key="2">
    <source>
        <dbReference type="EMBL" id="KAJ7713012.1"/>
    </source>
</evidence>
<evidence type="ECO:0000313" key="3">
    <source>
        <dbReference type="Proteomes" id="UP001215598"/>
    </source>
</evidence>
<proteinExistence type="predicted"/>
<feature type="region of interest" description="Disordered" evidence="1">
    <location>
        <begin position="68"/>
        <end position="93"/>
    </location>
</feature>
<sequence length="256" mass="27733">MPFACDGTVIPSCTNSSSGAAPSTAYTVPDYNLLRLPLRLPPRLCDCSSSARADLGPDPDFATRQARMRRRVPRTPRAQGDEEDRTAAPHHKAPAIQCNRTSALPPMLSLMMSLSASVRAGPDADRRNALCAPADCDSKPRACEFACTRAASPPQHSAPTTPAPVPRESLASHVAMRPRCRCPSVADVGAAICVRARRRGAHPRRRPRDAPAIVDVGTRQPRRTASVRRYVHSGVRSWERGKGLELYATGRGEKEK</sequence>
<comment type="caution">
    <text evidence="2">The sequence shown here is derived from an EMBL/GenBank/DDBJ whole genome shotgun (WGS) entry which is preliminary data.</text>
</comment>
<dbReference type="EMBL" id="JARKIB010000353">
    <property type="protein sequence ID" value="KAJ7713012.1"/>
    <property type="molecule type" value="Genomic_DNA"/>
</dbReference>
<evidence type="ECO:0000256" key="1">
    <source>
        <dbReference type="SAM" id="MobiDB-lite"/>
    </source>
</evidence>
<dbReference type="AlphaFoldDB" id="A0AAD7H6A3"/>
<accession>A0AAD7H6A3</accession>
<gene>
    <name evidence="2" type="ORF">B0H16DRAFT_551194</name>
</gene>